<keyword evidence="1" id="KW-0805">Transcription regulation</keyword>
<comment type="caution">
    <text evidence="5">The sequence shown here is derived from an EMBL/GenBank/DDBJ whole genome shotgun (WGS) entry which is preliminary data.</text>
</comment>
<organism evidence="5 6">
    <name type="scientific">Fontibacillus phaseoli</name>
    <dbReference type="NCBI Taxonomy" id="1416533"/>
    <lineage>
        <taxon>Bacteria</taxon>
        <taxon>Bacillati</taxon>
        <taxon>Bacillota</taxon>
        <taxon>Bacilli</taxon>
        <taxon>Bacillales</taxon>
        <taxon>Paenibacillaceae</taxon>
        <taxon>Fontibacillus</taxon>
    </lineage>
</organism>
<dbReference type="InterPro" id="IPR018060">
    <property type="entry name" value="HTH_AraC"/>
</dbReference>
<dbReference type="EMBL" id="QPJW01000006">
    <property type="protein sequence ID" value="RCX18614.1"/>
    <property type="molecule type" value="Genomic_DNA"/>
</dbReference>
<dbReference type="Pfam" id="PF12833">
    <property type="entry name" value="HTH_18"/>
    <property type="match status" value="1"/>
</dbReference>
<dbReference type="RefSeq" id="WP_114497476.1">
    <property type="nucleotide sequence ID" value="NZ_QPJW01000006.1"/>
</dbReference>
<gene>
    <name evidence="5" type="ORF">DFP94_106148</name>
</gene>
<dbReference type="SUPFAM" id="SSF51215">
    <property type="entry name" value="Regulatory protein AraC"/>
    <property type="match status" value="1"/>
</dbReference>
<dbReference type="PROSITE" id="PS00041">
    <property type="entry name" value="HTH_ARAC_FAMILY_1"/>
    <property type="match status" value="1"/>
</dbReference>
<keyword evidence="2 5" id="KW-0238">DNA-binding</keyword>
<sequence>MRNEMELLAGRMPESLTVTVTHAQLKSGLPGWNRTELSPSFNRLYFIPQGEGSVMINGETYYPLPNQLMIMPAGSSQTTYTNPDNPYSRYFCHFDAQVGGWPLFHAGSKLYISSVRNPEYVRLTFEEMIHQFQSGGPFAGLRMQACLLNLIACCLEEGGYHDYLKDYMQMTERNKLGKVLAYIQEHLCESIEIEALAHLVHLHPNYFIPYFKKIMGVTPMHYVQQKRMEEAKRLLTFTNTSIADIAEQLGMQLAHFSRQFKSHAGISPTSYRACTR</sequence>
<dbReference type="GO" id="GO:0043565">
    <property type="term" value="F:sequence-specific DNA binding"/>
    <property type="evidence" value="ECO:0007669"/>
    <property type="project" value="InterPro"/>
</dbReference>
<dbReference type="SUPFAM" id="SSF46689">
    <property type="entry name" value="Homeodomain-like"/>
    <property type="match status" value="2"/>
</dbReference>
<evidence type="ECO:0000313" key="6">
    <source>
        <dbReference type="Proteomes" id="UP000253090"/>
    </source>
</evidence>
<evidence type="ECO:0000256" key="3">
    <source>
        <dbReference type="ARBA" id="ARBA00023163"/>
    </source>
</evidence>
<evidence type="ECO:0000256" key="1">
    <source>
        <dbReference type="ARBA" id="ARBA00023015"/>
    </source>
</evidence>
<dbReference type="GO" id="GO:0003700">
    <property type="term" value="F:DNA-binding transcription factor activity"/>
    <property type="evidence" value="ECO:0007669"/>
    <property type="project" value="InterPro"/>
</dbReference>
<name>A0A369BFZ8_9BACL</name>
<feature type="domain" description="HTH araC/xylS-type" evidence="4">
    <location>
        <begin position="177"/>
        <end position="274"/>
    </location>
</feature>
<proteinExistence type="predicted"/>
<accession>A0A369BFZ8</accession>
<dbReference type="InterPro" id="IPR009057">
    <property type="entry name" value="Homeodomain-like_sf"/>
</dbReference>
<evidence type="ECO:0000259" key="4">
    <source>
        <dbReference type="PROSITE" id="PS01124"/>
    </source>
</evidence>
<dbReference type="PROSITE" id="PS01124">
    <property type="entry name" value="HTH_ARAC_FAMILY_2"/>
    <property type="match status" value="1"/>
</dbReference>
<dbReference type="SMART" id="SM00342">
    <property type="entry name" value="HTH_ARAC"/>
    <property type="match status" value="1"/>
</dbReference>
<dbReference type="AlphaFoldDB" id="A0A369BFZ8"/>
<keyword evidence="3" id="KW-0804">Transcription</keyword>
<dbReference type="PANTHER" id="PTHR43280:SF28">
    <property type="entry name" value="HTH-TYPE TRANSCRIPTIONAL ACTIVATOR RHAS"/>
    <property type="match status" value="1"/>
</dbReference>
<reference evidence="5 6" key="1">
    <citation type="submission" date="2018-07" db="EMBL/GenBank/DDBJ databases">
        <title>Genomic Encyclopedia of Type Strains, Phase III (KMG-III): the genomes of soil and plant-associated and newly described type strains.</title>
        <authorList>
            <person name="Whitman W."/>
        </authorList>
    </citation>
    <scope>NUCLEOTIDE SEQUENCE [LARGE SCALE GENOMIC DNA]</scope>
    <source>
        <strain evidence="5 6">CECT 8333</strain>
    </source>
</reference>
<keyword evidence="6" id="KW-1185">Reference proteome</keyword>
<dbReference type="InterPro" id="IPR037923">
    <property type="entry name" value="HTH-like"/>
</dbReference>
<evidence type="ECO:0000256" key="2">
    <source>
        <dbReference type="ARBA" id="ARBA00023125"/>
    </source>
</evidence>
<dbReference type="Proteomes" id="UP000253090">
    <property type="component" value="Unassembled WGS sequence"/>
</dbReference>
<dbReference type="PANTHER" id="PTHR43280">
    <property type="entry name" value="ARAC-FAMILY TRANSCRIPTIONAL REGULATOR"/>
    <property type="match status" value="1"/>
</dbReference>
<dbReference type="OrthoDB" id="9780667at2"/>
<evidence type="ECO:0000313" key="5">
    <source>
        <dbReference type="EMBL" id="RCX18614.1"/>
    </source>
</evidence>
<protein>
    <submittedName>
        <fullName evidence="5">AraC-like DNA-binding protein</fullName>
    </submittedName>
</protein>
<dbReference type="InterPro" id="IPR018062">
    <property type="entry name" value="HTH_AraC-typ_CS"/>
</dbReference>
<dbReference type="Gene3D" id="1.10.10.60">
    <property type="entry name" value="Homeodomain-like"/>
    <property type="match status" value="2"/>
</dbReference>